<evidence type="ECO:0000256" key="2">
    <source>
        <dbReference type="ARBA" id="ARBA00004496"/>
    </source>
</evidence>
<dbReference type="PROSITE" id="PS51585">
    <property type="entry name" value="SAM_MT_TPMT"/>
    <property type="match status" value="1"/>
</dbReference>
<dbReference type="PIRSF" id="PIRSF023956">
    <property type="entry name" value="Thiopurine_S-methyltransferase"/>
    <property type="match status" value="1"/>
</dbReference>
<evidence type="ECO:0000256" key="8">
    <source>
        <dbReference type="ARBA" id="ARBA00022691"/>
    </source>
</evidence>
<proteinExistence type="inferred from homology"/>
<evidence type="ECO:0000256" key="4">
    <source>
        <dbReference type="ARBA" id="ARBA00011905"/>
    </source>
</evidence>
<dbReference type="FunFam" id="3.40.50.150:FF:000101">
    <property type="entry name" value="Thiopurine S-methyltransferase"/>
    <property type="match status" value="1"/>
</dbReference>
<dbReference type="NCBIfam" id="NF009732">
    <property type="entry name" value="PRK13255.1"/>
    <property type="match status" value="1"/>
</dbReference>
<keyword evidence="5 9" id="KW-0963">Cytoplasm</keyword>
<dbReference type="GO" id="GO:0008119">
    <property type="term" value="F:thiopurine S-methyltransferase activity"/>
    <property type="evidence" value="ECO:0007669"/>
    <property type="project" value="UniProtKB-UniRule"/>
</dbReference>
<evidence type="ECO:0000256" key="6">
    <source>
        <dbReference type="ARBA" id="ARBA00022603"/>
    </source>
</evidence>
<evidence type="ECO:0000313" key="11">
    <source>
        <dbReference type="Proteomes" id="UP000292110"/>
    </source>
</evidence>
<dbReference type="InterPro" id="IPR022474">
    <property type="entry name" value="Thiopur_S-MeTfrase_Se/Te_detox"/>
</dbReference>
<protein>
    <recommendedName>
        <fullName evidence="4 9">Thiopurine S-methyltransferase</fullName>
        <ecNumber evidence="4 9">2.1.1.67</ecNumber>
    </recommendedName>
    <alternativeName>
        <fullName evidence="9">Thiopurine methyltransferase</fullName>
    </alternativeName>
</protein>
<dbReference type="EMBL" id="SGIM01000007">
    <property type="protein sequence ID" value="RZF52204.1"/>
    <property type="molecule type" value="Genomic_DNA"/>
</dbReference>
<evidence type="ECO:0000256" key="9">
    <source>
        <dbReference type="HAMAP-Rule" id="MF_00812"/>
    </source>
</evidence>
<dbReference type="Proteomes" id="UP000292110">
    <property type="component" value="Unassembled WGS sequence"/>
</dbReference>
<organism evidence="10 11">
    <name type="scientific">Acinetobacter halotolerans</name>
    <dbReference type="NCBI Taxonomy" id="1752076"/>
    <lineage>
        <taxon>Bacteria</taxon>
        <taxon>Pseudomonadati</taxon>
        <taxon>Pseudomonadota</taxon>
        <taxon>Gammaproteobacteria</taxon>
        <taxon>Moraxellales</taxon>
        <taxon>Moraxellaceae</taxon>
        <taxon>Acinetobacter</taxon>
    </lineage>
</organism>
<reference evidence="10 11" key="1">
    <citation type="submission" date="2019-02" db="EMBL/GenBank/DDBJ databases">
        <title>The draft genome of Acinetobacter halotolerans strain JCM 31009.</title>
        <authorList>
            <person name="Qin J."/>
            <person name="Feng Y."/>
            <person name="Nemec A."/>
            <person name="Zong Z."/>
        </authorList>
    </citation>
    <scope>NUCLEOTIDE SEQUENCE [LARGE SCALE GENOMIC DNA]</scope>
    <source>
        <strain evidence="10 11">JCM 31009</strain>
    </source>
</reference>
<keyword evidence="8 9" id="KW-0949">S-adenosyl-L-methionine</keyword>
<comment type="catalytic activity">
    <reaction evidence="1 9">
        <text>S-adenosyl-L-methionine + a thiopurine = S-adenosyl-L-homocysteine + a thiopurine S-methylether.</text>
        <dbReference type="EC" id="2.1.1.67"/>
    </reaction>
</comment>
<dbReference type="Pfam" id="PF05724">
    <property type="entry name" value="TPMT"/>
    <property type="match status" value="1"/>
</dbReference>
<dbReference type="InterPro" id="IPR029063">
    <property type="entry name" value="SAM-dependent_MTases_sf"/>
</dbReference>
<sequence length="214" mass="24574">MQHDFWHDKWQNNNIGFHQNQPHTLLTKYFPYLNLAKGATIFVPLCGKSLDINRLIEQGYHVIAIDLSPIAIQDLILDLGLTFQESQIGHLTHYQHPQIKLFVGDFFELTAARIGKIDAIYDRAALIALPEKMRTRYTRHLVKITHQAPQLLISLDYDQNLLAGPPFSVPEHELIQHYGEDYDIKLLASNTENLKGKLIAYEHAWCLSKHSVAD</sequence>
<dbReference type="InterPro" id="IPR008854">
    <property type="entry name" value="TPMT"/>
</dbReference>
<comment type="caution">
    <text evidence="10">The sequence shown here is derived from an EMBL/GenBank/DDBJ whole genome shotgun (WGS) entry which is preliminary data.</text>
</comment>
<dbReference type="GO" id="GO:0032259">
    <property type="term" value="P:methylation"/>
    <property type="evidence" value="ECO:0007669"/>
    <property type="project" value="UniProtKB-KW"/>
</dbReference>
<comment type="subcellular location">
    <subcellularLocation>
        <location evidence="2 9">Cytoplasm</location>
    </subcellularLocation>
</comment>
<dbReference type="AlphaFoldDB" id="A0A4V2DAW7"/>
<dbReference type="RefSeq" id="WP_130162275.1">
    <property type="nucleotide sequence ID" value="NZ_SGIM01000007.1"/>
</dbReference>
<comment type="similarity">
    <text evidence="3 9">Belongs to the class I-like SAM-binding methyltransferase superfamily. TPMT family.</text>
</comment>
<evidence type="ECO:0000256" key="5">
    <source>
        <dbReference type="ARBA" id="ARBA00022490"/>
    </source>
</evidence>
<keyword evidence="11" id="KW-1185">Reference proteome</keyword>
<keyword evidence="6 9" id="KW-0489">Methyltransferase</keyword>
<gene>
    <name evidence="10" type="primary">tmpT</name>
    <name evidence="9" type="synonym">tpm</name>
    <name evidence="10" type="ORF">EXE30_10140</name>
</gene>
<dbReference type="CDD" id="cd02440">
    <property type="entry name" value="AdoMet_MTases"/>
    <property type="match status" value="1"/>
</dbReference>
<dbReference type="GO" id="GO:0010038">
    <property type="term" value="P:response to metal ion"/>
    <property type="evidence" value="ECO:0007669"/>
    <property type="project" value="InterPro"/>
</dbReference>
<dbReference type="InterPro" id="IPR025835">
    <property type="entry name" value="Thiopurine_S-MeTrfase"/>
</dbReference>
<dbReference type="GO" id="GO:0005737">
    <property type="term" value="C:cytoplasm"/>
    <property type="evidence" value="ECO:0007669"/>
    <property type="project" value="UniProtKB-SubCell"/>
</dbReference>
<name>A0A4V2DAW7_9GAMM</name>
<feature type="binding site" evidence="9">
    <location>
        <position position="45"/>
    </location>
    <ligand>
        <name>S-adenosyl-L-methionine</name>
        <dbReference type="ChEBI" id="CHEBI:59789"/>
    </ligand>
</feature>
<keyword evidence="7 9" id="KW-0808">Transferase</keyword>
<dbReference type="Gene3D" id="3.40.50.150">
    <property type="entry name" value="Vaccinia Virus protein VP39"/>
    <property type="match status" value="1"/>
</dbReference>
<accession>A0A4V2DAW7</accession>
<dbReference type="SUPFAM" id="SSF53335">
    <property type="entry name" value="S-adenosyl-L-methionine-dependent methyltransferases"/>
    <property type="match status" value="1"/>
</dbReference>
<feature type="binding site" evidence="9">
    <location>
        <position position="10"/>
    </location>
    <ligand>
        <name>S-adenosyl-L-methionine</name>
        <dbReference type="ChEBI" id="CHEBI:59789"/>
    </ligand>
</feature>
<dbReference type="EC" id="2.1.1.67" evidence="4 9"/>
<evidence type="ECO:0000313" key="10">
    <source>
        <dbReference type="EMBL" id="RZF52204.1"/>
    </source>
</evidence>
<feature type="binding site" evidence="9">
    <location>
        <position position="123"/>
    </location>
    <ligand>
        <name>S-adenosyl-L-methionine</name>
        <dbReference type="ChEBI" id="CHEBI:59789"/>
    </ligand>
</feature>
<dbReference type="PANTHER" id="PTHR10259">
    <property type="entry name" value="THIOPURINE S-METHYLTRANSFERASE"/>
    <property type="match status" value="1"/>
</dbReference>
<dbReference type="HAMAP" id="MF_00812">
    <property type="entry name" value="Thiopur_methtran"/>
    <property type="match status" value="1"/>
</dbReference>
<dbReference type="NCBIfam" id="TIGR03840">
    <property type="entry name" value="TMPT_Se_Te"/>
    <property type="match status" value="1"/>
</dbReference>
<dbReference type="PANTHER" id="PTHR10259:SF11">
    <property type="entry name" value="THIOPURINE S-METHYLTRANSFERASE"/>
    <property type="match status" value="1"/>
</dbReference>
<evidence type="ECO:0000256" key="7">
    <source>
        <dbReference type="ARBA" id="ARBA00022679"/>
    </source>
</evidence>
<comment type="caution">
    <text evidence="9">Lacks conserved residue(s) required for the propagation of feature annotation.</text>
</comment>
<evidence type="ECO:0000256" key="3">
    <source>
        <dbReference type="ARBA" id="ARBA00008145"/>
    </source>
</evidence>
<evidence type="ECO:0000256" key="1">
    <source>
        <dbReference type="ARBA" id="ARBA00000903"/>
    </source>
</evidence>